<dbReference type="HOGENOM" id="CLU_099571_2_0_1"/>
<feature type="domain" description="STEEP1" evidence="4">
    <location>
        <begin position="21"/>
        <end position="123"/>
    </location>
</feature>
<reference evidence="5" key="1">
    <citation type="submission" date="2025-08" db="UniProtKB">
        <authorList>
            <consortium name="Ensembl"/>
        </authorList>
    </citation>
    <scope>IDENTIFICATION</scope>
</reference>
<name>S4RT31_PETMA</name>
<protein>
    <recommendedName>
        <fullName evidence="2">STING ER exit protein</fullName>
    </recommendedName>
</protein>
<dbReference type="PANTHER" id="PTHR46355:SF1">
    <property type="entry name" value="STING ER EXIT PROTEIN"/>
    <property type="match status" value="1"/>
</dbReference>
<comment type="similarity">
    <text evidence="1">Belongs to the STEEP1 family.</text>
</comment>
<evidence type="ECO:0000259" key="4">
    <source>
        <dbReference type="Pfam" id="PF25809"/>
    </source>
</evidence>
<proteinExistence type="inferred from homology"/>
<dbReference type="InterPro" id="IPR057965">
    <property type="entry name" value="STEEP1_dom"/>
</dbReference>
<dbReference type="Pfam" id="PF25809">
    <property type="entry name" value="STEEP1"/>
    <property type="match status" value="1"/>
</dbReference>
<dbReference type="STRING" id="7757.ENSPMAP00000008371"/>
<dbReference type="GeneTree" id="ENSGT00390000002197"/>
<dbReference type="Ensembl" id="ENSPMAT00000008409.1">
    <property type="protein sequence ID" value="ENSPMAP00000008371.1"/>
    <property type="gene ID" value="ENSPMAG00000007605.1"/>
</dbReference>
<dbReference type="GO" id="GO:0005737">
    <property type="term" value="C:cytoplasm"/>
    <property type="evidence" value="ECO:0007669"/>
    <property type="project" value="GOC"/>
</dbReference>
<dbReference type="AlphaFoldDB" id="S4RT31"/>
<organism evidence="5">
    <name type="scientific">Petromyzon marinus</name>
    <name type="common">Sea lamprey</name>
    <dbReference type="NCBI Taxonomy" id="7757"/>
    <lineage>
        <taxon>Eukaryota</taxon>
        <taxon>Metazoa</taxon>
        <taxon>Chordata</taxon>
        <taxon>Craniata</taxon>
        <taxon>Vertebrata</taxon>
        <taxon>Cyclostomata</taxon>
        <taxon>Hyperoartia</taxon>
        <taxon>Petromyzontiformes</taxon>
        <taxon>Petromyzontidae</taxon>
        <taxon>Petromyzon</taxon>
    </lineage>
</organism>
<reference evidence="5" key="2">
    <citation type="submission" date="2025-09" db="UniProtKB">
        <authorList>
            <consortium name="Ensembl"/>
        </authorList>
    </citation>
    <scope>IDENTIFICATION</scope>
</reference>
<dbReference type="GO" id="GO:0006888">
    <property type="term" value="P:endoplasmic reticulum to Golgi vesicle-mediated transport"/>
    <property type="evidence" value="ECO:0007669"/>
    <property type="project" value="TreeGrafter"/>
</dbReference>
<evidence type="ECO:0000256" key="1">
    <source>
        <dbReference type="ARBA" id="ARBA00024205"/>
    </source>
</evidence>
<evidence type="ECO:0000313" key="5">
    <source>
        <dbReference type="Ensembl" id="ENSPMAP00000008371.1"/>
    </source>
</evidence>
<dbReference type="OMA" id="QQYRKNC"/>
<comment type="function">
    <text evidence="3">Molecular adapter that stimulates membrane curvature formation and subsequent endoplasmic reticulum exit site (ERES) establishment by recruiting PI3K complex I, leading to COPII vesicle-mediated transport. Promotes endoplasmic reticulum (ER) exit of cGAMP-activated STING1 oligomers.</text>
</comment>
<accession>S4RT31</accession>
<evidence type="ECO:0000256" key="2">
    <source>
        <dbReference type="ARBA" id="ARBA00024237"/>
    </source>
</evidence>
<dbReference type="GO" id="GO:0090158">
    <property type="term" value="P:endoplasmic reticulum membrane organization"/>
    <property type="evidence" value="ECO:0007669"/>
    <property type="project" value="TreeGrafter"/>
</dbReference>
<sequence length="143" mass="16448">MPKVVSRSVVCSDTRDREEYEGEKPLQVYYCLCGQMVLIIDCQMEKLPMRRRDGARVIDSSKHAHKFSNIEPEQTAYIRREEGIEKQFRKKCKKCGLLLCYQHVARDATVTFMVHGAVAKAGQGVTDINIYRQQAPDKPKKVQ</sequence>
<evidence type="ECO:0000256" key="3">
    <source>
        <dbReference type="ARBA" id="ARBA00046019"/>
    </source>
</evidence>
<dbReference type="PANTHER" id="PTHR46355">
    <property type="entry name" value="UPF0428 PROTEIN CXORF56"/>
    <property type="match status" value="1"/>
</dbReference>
<dbReference type="InterPro" id="IPR029704">
    <property type="entry name" value="STEEP-like"/>
</dbReference>